<dbReference type="EMBL" id="AAMHXE010000010">
    <property type="protein sequence ID" value="EDH5179242.1"/>
    <property type="molecule type" value="Genomic_DNA"/>
</dbReference>
<organism evidence="1">
    <name type="scientific">Salmonella enterica subsp. enterica serovar Altona</name>
    <dbReference type="NCBI Taxonomy" id="1151173"/>
    <lineage>
        <taxon>Bacteria</taxon>
        <taxon>Pseudomonadati</taxon>
        <taxon>Pseudomonadota</taxon>
        <taxon>Gammaproteobacteria</taxon>
        <taxon>Enterobacterales</taxon>
        <taxon>Enterobacteriaceae</taxon>
        <taxon>Salmonella</taxon>
    </lineage>
</organism>
<dbReference type="AlphaFoldDB" id="A0A3V4SPZ8"/>
<gene>
    <name evidence="1" type="ORF">A3Z14_17670</name>
    <name evidence="2" type="ORF">CB082_17945</name>
</gene>
<proteinExistence type="predicted"/>
<evidence type="ECO:0000313" key="1">
    <source>
        <dbReference type="EMBL" id="ECT5878717.1"/>
    </source>
</evidence>
<protein>
    <submittedName>
        <fullName evidence="1">Uncharacterized protein</fullName>
    </submittedName>
</protein>
<dbReference type="EMBL" id="AAKNFY010000012">
    <property type="protein sequence ID" value="ECT5878717.1"/>
    <property type="molecule type" value="Genomic_DNA"/>
</dbReference>
<comment type="caution">
    <text evidence="1">The sequence shown here is derived from an EMBL/GenBank/DDBJ whole genome shotgun (WGS) entry which is preliminary data.</text>
</comment>
<evidence type="ECO:0000313" key="2">
    <source>
        <dbReference type="EMBL" id="EDH5179242.1"/>
    </source>
</evidence>
<reference evidence="2" key="1">
    <citation type="submission" date="2018-07" db="EMBL/GenBank/DDBJ databases">
        <authorList>
            <consortium name="GenomeTrakr network: Whole genome sequencing for foodborne pathogen traceback"/>
        </authorList>
    </citation>
    <scope>NUCLEOTIDE SEQUENCE</scope>
    <source>
        <strain evidence="2">FSIS1701107</strain>
    </source>
</reference>
<reference evidence="1" key="2">
    <citation type="submission" date="2018-07" db="EMBL/GenBank/DDBJ databases">
        <authorList>
            <consortium name="NARMS: The National Antimicrobial Resistance Monitoring System"/>
        </authorList>
    </citation>
    <scope>NUCLEOTIDE SEQUENCE</scope>
    <source>
        <strain evidence="1">CVM N57113F</strain>
    </source>
</reference>
<accession>A0A3V4SPZ8</accession>
<name>A0A3V4SPZ8_SALET</name>
<sequence>MSYGSDVGFDIIDSKGIAVNENRHFSEQVLNAYYETMKLVHASSNEIAEKVGDKNHKEIVELLESIVREQSKSPLDYIETLVSLGANTLTIWPAIKHLIGMLQV</sequence>